<comment type="subcellular location">
    <subcellularLocation>
        <location evidence="1">Mitochondrion matrix</location>
    </subcellularLocation>
</comment>
<dbReference type="Proteomes" id="UP000076738">
    <property type="component" value="Unassembled WGS sequence"/>
</dbReference>
<evidence type="ECO:0000313" key="8">
    <source>
        <dbReference type="Proteomes" id="UP000076738"/>
    </source>
</evidence>
<evidence type="ECO:0000256" key="3">
    <source>
        <dbReference type="ARBA" id="ARBA00023186"/>
    </source>
</evidence>
<name>A0A167RWU2_CALVF</name>
<evidence type="ECO:0000313" key="7">
    <source>
        <dbReference type="EMBL" id="KZP01360.1"/>
    </source>
</evidence>
<organism evidence="7 8">
    <name type="scientific">Calocera viscosa (strain TUFC12733)</name>
    <dbReference type="NCBI Taxonomy" id="1330018"/>
    <lineage>
        <taxon>Eukaryota</taxon>
        <taxon>Fungi</taxon>
        <taxon>Dikarya</taxon>
        <taxon>Basidiomycota</taxon>
        <taxon>Agaricomycotina</taxon>
        <taxon>Dacrymycetes</taxon>
        <taxon>Dacrymycetales</taxon>
        <taxon>Dacrymycetaceae</taxon>
        <taxon>Calocera</taxon>
    </lineage>
</organism>
<feature type="region of interest" description="Disordered" evidence="5">
    <location>
        <begin position="95"/>
        <end position="114"/>
    </location>
</feature>
<accession>A0A167RWU2</accession>
<keyword evidence="3" id="KW-0143">Chaperone</keyword>
<dbReference type="PANTHER" id="PTHR13675:SF1">
    <property type="entry name" value="SUCCINATE DEHYDROGENASE ASSEMBLY FACTOR 1, MITOCHONDRIAL"/>
    <property type="match status" value="1"/>
</dbReference>
<dbReference type="STRING" id="1330018.A0A167RWU2"/>
<feature type="domain" description="Complex 1 LYR protein" evidence="6">
    <location>
        <begin position="12"/>
        <end position="72"/>
    </location>
</feature>
<evidence type="ECO:0000256" key="1">
    <source>
        <dbReference type="ARBA" id="ARBA00004305"/>
    </source>
</evidence>
<evidence type="ECO:0000256" key="4">
    <source>
        <dbReference type="ARBA" id="ARBA00025715"/>
    </source>
</evidence>
<gene>
    <name evidence="7" type="ORF">CALVIDRAFT_559974</name>
</gene>
<evidence type="ECO:0000256" key="2">
    <source>
        <dbReference type="ARBA" id="ARBA00023128"/>
    </source>
</evidence>
<dbReference type="EMBL" id="KV417267">
    <property type="protein sequence ID" value="KZP01360.1"/>
    <property type="molecule type" value="Genomic_DNA"/>
</dbReference>
<dbReference type="CDD" id="cd20268">
    <property type="entry name" value="Complex1_LYR_SDHAF1_LYRM8"/>
    <property type="match status" value="1"/>
</dbReference>
<keyword evidence="8" id="KW-1185">Reference proteome</keyword>
<dbReference type="Pfam" id="PF05347">
    <property type="entry name" value="Complex1_LYR"/>
    <property type="match status" value="1"/>
</dbReference>
<proteinExistence type="inferred from homology"/>
<comment type="similarity">
    <text evidence="4">Belongs to the complex I LYR family. SDHAF1 subfamily.</text>
</comment>
<sequence>MPPLNTYPPLQRQVFSLYRRALRTILTKPFQERATWRLYWRWSFRTKAASVTRRDISAVEYLLRQGRRQVQMLAMGSVTRAGLGEEGRAWAGERGERGDYWSGKEGRVADVGKS</sequence>
<dbReference type="GO" id="GO:0034553">
    <property type="term" value="P:mitochondrial respiratory chain complex II assembly"/>
    <property type="evidence" value="ECO:0007669"/>
    <property type="project" value="InterPro"/>
</dbReference>
<reference evidence="7 8" key="1">
    <citation type="journal article" date="2016" name="Mol. Biol. Evol.">
        <title>Comparative Genomics of Early-Diverging Mushroom-Forming Fungi Provides Insights into the Origins of Lignocellulose Decay Capabilities.</title>
        <authorList>
            <person name="Nagy L.G."/>
            <person name="Riley R."/>
            <person name="Tritt A."/>
            <person name="Adam C."/>
            <person name="Daum C."/>
            <person name="Floudas D."/>
            <person name="Sun H."/>
            <person name="Yadav J.S."/>
            <person name="Pangilinan J."/>
            <person name="Larsson K.H."/>
            <person name="Matsuura K."/>
            <person name="Barry K."/>
            <person name="Labutti K."/>
            <person name="Kuo R."/>
            <person name="Ohm R.A."/>
            <person name="Bhattacharya S.S."/>
            <person name="Shirouzu T."/>
            <person name="Yoshinaga Y."/>
            <person name="Martin F.M."/>
            <person name="Grigoriev I.V."/>
            <person name="Hibbett D.S."/>
        </authorList>
    </citation>
    <scope>NUCLEOTIDE SEQUENCE [LARGE SCALE GENOMIC DNA]</scope>
    <source>
        <strain evidence="7 8">TUFC12733</strain>
    </source>
</reference>
<evidence type="ECO:0000259" key="6">
    <source>
        <dbReference type="Pfam" id="PF05347"/>
    </source>
</evidence>
<dbReference type="GO" id="GO:0005759">
    <property type="term" value="C:mitochondrial matrix"/>
    <property type="evidence" value="ECO:0007669"/>
    <property type="project" value="UniProtKB-SubCell"/>
</dbReference>
<keyword evidence="2" id="KW-0496">Mitochondrion</keyword>
<dbReference type="OrthoDB" id="273010at2759"/>
<dbReference type="InterPro" id="IPR008011">
    <property type="entry name" value="Complex1_LYR_dom"/>
</dbReference>
<dbReference type="PANTHER" id="PTHR13675">
    <property type="entry name" value="LYR MOTIF-CONTAINING PROTEIN 2"/>
    <property type="match status" value="1"/>
</dbReference>
<evidence type="ECO:0000256" key="5">
    <source>
        <dbReference type="SAM" id="MobiDB-lite"/>
    </source>
</evidence>
<dbReference type="AlphaFoldDB" id="A0A167RWU2"/>
<dbReference type="InterPro" id="IPR045295">
    <property type="entry name" value="Complex1_LYR_SDHAF1_LYRM8"/>
</dbReference>
<protein>
    <recommendedName>
        <fullName evidence="6">Complex 1 LYR protein domain-containing protein</fullName>
    </recommendedName>
</protein>